<organism evidence="1 2">
    <name type="scientific">Boletus reticuloceps</name>
    <dbReference type="NCBI Taxonomy" id="495285"/>
    <lineage>
        <taxon>Eukaryota</taxon>
        <taxon>Fungi</taxon>
        <taxon>Dikarya</taxon>
        <taxon>Basidiomycota</taxon>
        <taxon>Agaricomycotina</taxon>
        <taxon>Agaricomycetes</taxon>
        <taxon>Agaricomycetidae</taxon>
        <taxon>Boletales</taxon>
        <taxon>Boletineae</taxon>
        <taxon>Boletaceae</taxon>
        <taxon>Boletoideae</taxon>
        <taxon>Boletus</taxon>
    </lineage>
</organism>
<reference evidence="1" key="1">
    <citation type="submission" date="2021-03" db="EMBL/GenBank/DDBJ databases">
        <title>Evolutionary innovations through gain and loss of genes in the ectomycorrhizal Boletales.</title>
        <authorList>
            <person name="Wu G."/>
            <person name="Miyauchi S."/>
            <person name="Morin E."/>
            <person name="Yang Z.-L."/>
            <person name="Xu J."/>
            <person name="Martin F.M."/>
        </authorList>
    </citation>
    <scope>NUCLEOTIDE SEQUENCE</scope>
    <source>
        <strain evidence="1">BR01</strain>
    </source>
</reference>
<protein>
    <submittedName>
        <fullName evidence="1">Uncharacterized protein</fullName>
    </submittedName>
</protein>
<dbReference type="PANTHER" id="PTHR46177">
    <property type="entry name" value="INTEGRASE CATALYTIC DOMAIN-CONTAINING PROTEIN"/>
    <property type="match status" value="1"/>
</dbReference>
<comment type="caution">
    <text evidence="1">The sequence shown here is derived from an EMBL/GenBank/DDBJ whole genome shotgun (WGS) entry which is preliminary data.</text>
</comment>
<evidence type="ECO:0000313" key="1">
    <source>
        <dbReference type="EMBL" id="KAG6378350.1"/>
    </source>
</evidence>
<name>A0A8I3ADD9_9AGAM</name>
<accession>A0A8I3ADD9</accession>
<dbReference type="OrthoDB" id="5946233at2759"/>
<proteinExistence type="predicted"/>
<dbReference type="Proteomes" id="UP000683000">
    <property type="component" value="Unassembled WGS sequence"/>
</dbReference>
<dbReference type="EMBL" id="JAGFBS010000007">
    <property type="protein sequence ID" value="KAG6378350.1"/>
    <property type="molecule type" value="Genomic_DNA"/>
</dbReference>
<evidence type="ECO:0000313" key="2">
    <source>
        <dbReference type="Proteomes" id="UP000683000"/>
    </source>
</evidence>
<keyword evidence="2" id="KW-1185">Reference proteome</keyword>
<gene>
    <name evidence="1" type="ORF">JVT61DRAFT_14075</name>
</gene>
<dbReference type="PANTHER" id="PTHR46177:SF1">
    <property type="entry name" value="INTEGRASE CATALYTIC DOMAIN-CONTAINING PROTEIN"/>
    <property type="match status" value="1"/>
</dbReference>
<dbReference type="AlphaFoldDB" id="A0A8I3ADD9"/>
<sequence length="494" mass="57575">MRLWQARLTDKEMLSELHKVFDTTQYGLRRTKFREIRKSLGLIRTREQAHTVESICHVMAELRSMYPQAGAREMISHLFHSHGMQVSRRVVRDYFAIYEPELVKQRKANRLQRRQFWAAGVNDIWAVDQHDKWQRFGLRLHTAVEPFSGRILWLKVWHSNRNPQLILSYYLACAQDFGCTYIHFTQTLNLWRTYCCSLLVIPMITQSDPGTENIGIANAQTLLRQMHDPTLQGFVQHRWMRTKKNIMPEIIWSQFRRRFAPGFEALLEEGVDAGWYDSDNTLQMMVFRWLFIPWMQQQELDSYVQRLNNTRKRSDKKKILPHGILEMIHRCAEDYGALDFKVAISHEALDHVHSVYIDNNHPVFNLVPPSLDCFIAACYDELGRPVVERQSVWSIYCALLDLVRLCEDLPPVFDSVLDTPEDDGELSLIPGLEDLPEVEGYLGGVGNELEHLSALDALDLEDEPDIPLDAEPELWVNAFSMDEEDDMDDVDNAL</sequence>